<dbReference type="RefSeq" id="XP_018040344.1">
    <property type="nucleotide sequence ID" value="XM_018182526.1"/>
</dbReference>
<feature type="region of interest" description="Disordered" evidence="1">
    <location>
        <begin position="163"/>
        <end position="187"/>
    </location>
</feature>
<gene>
    <name evidence="2" type="ORF">CC84DRAFT_1213353</name>
</gene>
<accession>A0A177CTA3</accession>
<dbReference type="Proteomes" id="UP000077069">
    <property type="component" value="Unassembled WGS sequence"/>
</dbReference>
<evidence type="ECO:0000256" key="1">
    <source>
        <dbReference type="SAM" id="MobiDB-lite"/>
    </source>
</evidence>
<protein>
    <submittedName>
        <fullName evidence="2">Uncharacterized protein</fullName>
    </submittedName>
</protein>
<evidence type="ECO:0000313" key="3">
    <source>
        <dbReference type="Proteomes" id="UP000077069"/>
    </source>
</evidence>
<sequence length="316" mass="35831">MLYLLYPHDAIETNKPAYAVDRLDAVDDIMLQDLRKWGWRVEETTNNDPRWPVARREYRKRMEGEGEGEENKPSLWDYWRKENARRLAQDNDKGRQRKRLTKSPRPGTASSHRSSFTGLVNGKDSEKLAEPQGNPQVGEIHKKEMHLMSGANQERRTIAEIRQQTAQKKEVSDDWNKPDPAKSLGKLDPKAPMIYHYGAGNEASAVANGELELELLHEIQAWVGLGGILKTTQVSVISDLGICVDDKGERVYFPPKWNLPLFPWEEEVSRSSSTKGKDPSAKGSLEYVTADFAAVFEVADSCQEKDEPDQETHSVD</sequence>
<dbReference type="GeneID" id="28766012"/>
<dbReference type="EMBL" id="KV441549">
    <property type="protein sequence ID" value="OAG09979.1"/>
    <property type="molecule type" value="Genomic_DNA"/>
</dbReference>
<dbReference type="InParanoid" id="A0A177CTA3"/>
<feature type="compositionally biased region" description="Polar residues" evidence="1">
    <location>
        <begin position="108"/>
        <end position="118"/>
    </location>
</feature>
<feature type="region of interest" description="Disordered" evidence="1">
    <location>
        <begin position="87"/>
        <end position="140"/>
    </location>
</feature>
<dbReference type="AlphaFoldDB" id="A0A177CTA3"/>
<evidence type="ECO:0000313" key="2">
    <source>
        <dbReference type="EMBL" id="OAG09979.1"/>
    </source>
</evidence>
<feature type="compositionally biased region" description="Basic and acidic residues" evidence="1">
    <location>
        <begin position="167"/>
        <end position="187"/>
    </location>
</feature>
<proteinExistence type="predicted"/>
<organism evidence="2 3">
    <name type="scientific">Paraphaeosphaeria sporulosa</name>
    <dbReference type="NCBI Taxonomy" id="1460663"/>
    <lineage>
        <taxon>Eukaryota</taxon>
        <taxon>Fungi</taxon>
        <taxon>Dikarya</taxon>
        <taxon>Ascomycota</taxon>
        <taxon>Pezizomycotina</taxon>
        <taxon>Dothideomycetes</taxon>
        <taxon>Pleosporomycetidae</taxon>
        <taxon>Pleosporales</taxon>
        <taxon>Massarineae</taxon>
        <taxon>Didymosphaeriaceae</taxon>
        <taxon>Paraphaeosphaeria</taxon>
    </lineage>
</organism>
<keyword evidence="3" id="KW-1185">Reference proteome</keyword>
<name>A0A177CTA3_9PLEO</name>
<reference evidence="2 3" key="1">
    <citation type="submission" date="2016-05" db="EMBL/GenBank/DDBJ databases">
        <title>Comparative analysis of secretome profiles of manganese(II)-oxidizing ascomycete fungi.</title>
        <authorList>
            <consortium name="DOE Joint Genome Institute"/>
            <person name="Zeiner C.A."/>
            <person name="Purvine S.O."/>
            <person name="Zink E.M."/>
            <person name="Wu S."/>
            <person name="Pasa-Tolic L."/>
            <person name="Chaput D.L."/>
            <person name="Haridas S."/>
            <person name="Grigoriev I.V."/>
            <person name="Santelli C.M."/>
            <person name="Hansel C.M."/>
        </authorList>
    </citation>
    <scope>NUCLEOTIDE SEQUENCE [LARGE SCALE GENOMIC DNA]</scope>
    <source>
        <strain evidence="2 3">AP3s5-JAC2a</strain>
    </source>
</reference>
<dbReference type="OrthoDB" id="3765547at2759"/>